<reference evidence="2 3" key="1">
    <citation type="submission" date="2023-01" db="EMBL/GenBank/DDBJ databases">
        <title>Analysis of 21 Apiospora genomes using comparative genomics revels a genus with tremendous synthesis potential of carbohydrate active enzymes and secondary metabolites.</title>
        <authorList>
            <person name="Sorensen T."/>
        </authorList>
    </citation>
    <scope>NUCLEOTIDE SEQUENCE [LARGE SCALE GENOMIC DNA]</scope>
    <source>
        <strain evidence="2 3">CBS 83171</strain>
    </source>
</reference>
<evidence type="ECO:0000256" key="1">
    <source>
        <dbReference type="SAM" id="MobiDB-lite"/>
    </source>
</evidence>
<comment type="caution">
    <text evidence="2">The sequence shown here is derived from an EMBL/GenBank/DDBJ whole genome shotgun (WGS) entry which is preliminary data.</text>
</comment>
<sequence>MTMQSLPIEVVDRIVWFLPGGPDGELPLQPGRRPQIAPYAAISTRFLEAVQRRVWRRLQITNEDLDDCARYLRGRRLVHLQQLYFTIILPPIDQQPRRTPPPFERAADTEAVSQAFGLQVRRFFDMLDSEPWREKAATSLQLGFHDVTHRSARKRRGPFLDIAHLFTNAGQEDLNRFGIDWYRQLRARLTLPQSNELPMLHSVHRLSFQIWERRPEAGVQVEIASRMPGLVSLDLAVDGTELRYPGVLRKDRHSLADALTRYSEQTKDVAHATLHFCMQEGDLPNLDEYTIAMPNHVYPLAYDALSASLRVWSQRLTSFSVSGVFDEALFWPQAGEGEDAATAALPEWHNLQTLDVQLELCTPSGGWYFLDKDDAGSSDSGKPPRDPASDPENMPPVFADDDDDKDGPAAGDGDEDDDGGADLFGRRTPRAPEFYYKVPNPTEGNEGTFAPLKIRNVPNRATMEQLLAAWARALARMPSLRSARLNFRIHVPYNDIGETDPREWDVVYEAPGHRHPKGEARVCGSQMTPAERAERRLIFVCAGGWRPGRETMDLLRAVGADSWPGTPMVVLAVSERMEIVR</sequence>
<feature type="region of interest" description="Disordered" evidence="1">
    <location>
        <begin position="372"/>
        <end position="442"/>
    </location>
</feature>
<keyword evidence="3" id="KW-1185">Reference proteome</keyword>
<dbReference type="Proteomes" id="UP001446871">
    <property type="component" value="Unassembled WGS sequence"/>
</dbReference>
<accession>A0ABR1TQB2</accession>
<evidence type="ECO:0008006" key="4">
    <source>
        <dbReference type="Google" id="ProtNLM"/>
    </source>
</evidence>
<evidence type="ECO:0000313" key="3">
    <source>
        <dbReference type="Proteomes" id="UP001446871"/>
    </source>
</evidence>
<dbReference type="EMBL" id="JAQQWM010000009">
    <property type="protein sequence ID" value="KAK8048065.1"/>
    <property type="molecule type" value="Genomic_DNA"/>
</dbReference>
<protein>
    <recommendedName>
        <fullName evidence="4">F-box domain-containing protein</fullName>
    </recommendedName>
</protein>
<organism evidence="2 3">
    <name type="scientific">Apiospora saccharicola</name>
    <dbReference type="NCBI Taxonomy" id="335842"/>
    <lineage>
        <taxon>Eukaryota</taxon>
        <taxon>Fungi</taxon>
        <taxon>Dikarya</taxon>
        <taxon>Ascomycota</taxon>
        <taxon>Pezizomycotina</taxon>
        <taxon>Sordariomycetes</taxon>
        <taxon>Xylariomycetidae</taxon>
        <taxon>Amphisphaeriales</taxon>
        <taxon>Apiosporaceae</taxon>
        <taxon>Apiospora</taxon>
    </lineage>
</organism>
<name>A0ABR1TQB2_9PEZI</name>
<gene>
    <name evidence="2" type="ORF">PG996_016129</name>
</gene>
<proteinExistence type="predicted"/>
<evidence type="ECO:0000313" key="2">
    <source>
        <dbReference type="EMBL" id="KAK8048065.1"/>
    </source>
</evidence>